<name>A0A9J5Z6W7_SOLCO</name>
<accession>A0A9J5Z6W7</accession>
<dbReference type="AlphaFoldDB" id="A0A9J5Z6W7"/>
<keyword evidence="2" id="KW-1185">Reference proteome</keyword>
<dbReference type="EMBL" id="JACXVP010000004">
    <property type="protein sequence ID" value="KAG5608747.1"/>
    <property type="molecule type" value="Genomic_DNA"/>
</dbReference>
<evidence type="ECO:0000313" key="2">
    <source>
        <dbReference type="Proteomes" id="UP000824120"/>
    </source>
</evidence>
<gene>
    <name evidence="1" type="ORF">H5410_020028</name>
</gene>
<proteinExistence type="predicted"/>
<dbReference type="Proteomes" id="UP000824120">
    <property type="component" value="Chromosome 4"/>
</dbReference>
<organism evidence="1 2">
    <name type="scientific">Solanum commersonii</name>
    <name type="common">Commerson's wild potato</name>
    <name type="synonym">Commerson's nightshade</name>
    <dbReference type="NCBI Taxonomy" id="4109"/>
    <lineage>
        <taxon>Eukaryota</taxon>
        <taxon>Viridiplantae</taxon>
        <taxon>Streptophyta</taxon>
        <taxon>Embryophyta</taxon>
        <taxon>Tracheophyta</taxon>
        <taxon>Spermatophyta</taxon>
        <taxon>Magnoliopsida</taxon>
        <taxon>eudicotyledons</taxon>
        <taxon>Gunneridae</taxon>
        <taxon>Pentapetalae</taxon>
        <taxon>asterids</taxon>
        <taxon>lamiids</taxon>
        <taxon>Solanales</taxon>
        <taxon>Solanaceae</taxon>
        <taxon>Solanoideae</taxon>
        <taxon>Solaneae</taxon>
        <taxon>Solanum</taxon>
    </lineage>
</organism>
<comment type="caution">
    <text evidence="1">The sequence shown here is derived from an EMBL/GenBank/DDBJ whole genome shotgun (WGS) entry which is preliminary data.</text>
</comment>
<protein>
    <submittedName>
        <fullName evidence="1">Uncharacterized protein</fullName>
    </submittedName>
</protein>
<evidence type="ECO:0000313" key="1">
    <source>
        <dbReference type="EMBL" id="KAG5608747.1"/>
    </source>
</evidence>
<reference evidence="1 2" key="1">
    <citation type="submission" date="2020-09" db="EMBL/GenBank/DDBJ databases">
        <title>De no assembly of potato wild relative species, Solanum commersonii.</title>
        <authorList>
            <person name="Cho K."/>
        </authorList>
    </citation>
    <scope>NUCLEOTIDE SEQUENCE [LARGE SCALE GENOMIC DNA]</scope>
    <source>
        <strain evidence="1">LZ3.2</strain>
        <tissue evidence="1">Leaf</tissue>
    </source>
</reference>
<sequence length="60" mass="6854">MESTPTFETNFSQGWRTTYKTALAHEKESLHSDIPISLIDQVQQSTQTAETSMLSFLIYI</sequence>